<dbReference type="STRING" id="980251.GCA_001642875_04990"/>
<dbReference type="InterPro" id="IPR011032">
    <property type="entry name" value="GroES-like_sf"/>
</dbReference>
<dbReference type="RefSeq" id="WP_075082778.1">
    <property type="nucleotide sequence ID" value="NZ_CP042912.1"/>
</dbReference>
<dbReference type="SUPFAM" id="SSF50129">
    <property type="entry name" value="GroES-like"/>
    <property type="match status" value="1"/>
</dbReference>
<dbReference type="GO" id="GO:0008106">
    <property type="term" value="F:alcohol dehydrogenase (NADP+) activity"/>
    <property type="evidence" value="ECO:0007669"/>
    <property type="project" value="UniProtKB-EC"/>
</dbReference>
<dbReference type="KEGG" id="mff:MFFC18_48760"/>
<dbReference type="GO" id="GO:0008270">
    <property type="term" value="F:zinc ion binding"/>
    <property type="evidence" value="ECO:0007669"/>
    <property type="project" value="InterPro"/>
</dbReference>
<feature type="domain" description="Enoyl reductase (ER)" evidence="9">
    <location>
        <begin position="13"/>
        <end position="335"/>
    </location>
</feature>
<accession>A0A5B9PRS3</accession>
<dbReference type="SMART" id="SM00829">
    <property type="entry name" value="PKS_ER"/>
    <property type="match status" value="1"/>
</dbReference>
<evidence type="ECO:0000256" key="1">
    <source>
        <dbReference type="ARBA" id="ARBA00001947"/>
    </source>
</evidence>
<evidence type="ECO:0000259" key="9">
    <source>
        <dbReference type="SMART" id="SM00829"/>
    </source>
</evidence>
<dbReference type="FunFam" id="3.90.180.10:FF:000018">
    <property type="entry name" value="NAD(P)-dependent alcohol dehydrogenase"/>
    <property type="match status" value="1"/>
</dbReference>
<organism evidence="10 11">
    <name type="scientific">Mariniblastus fucicola</name>
    <dbReference type="NCBI Taxonomy" id="980251"/>
    <lineage>
        <taxon>Bacteria</taxon>
        <taxon>Pseudomonadati</taxon>
        <taxon>Planctomycetota</taxon>
        <taxon>Planctomycetia</taxon>
        <taxon>Pirellulales</taxon>
        <taxon>Pirellulaceae</taxon>
        <taxon>Mariniblastus</taxon>
    </lineage>
</organism>
<dbReference type="EC" id="1.1.1.2" evidence="7"/>
<evidence type="ECO:0000256" key="3">
    <source>
        <dbReference type="ARBA" id="ARBA00022723"/>
    </source>
</evidence>
<keyword evidence="11" id="KW-1185">Reference proteome</keyword>
<keyword evidence="5" id="KW-0521">NADP</keyword>
<reference evidence="10 11" key="1">
    <citation type="submission" date="2019-08" db="EMBL/GenBank/DDBJ databases">
        <title>Deep-cultivation of Planctomycetes and their phenomic and genomic characterization uncovers novel biology.</title>
        <authorList>
            <person name="Wiegand S."/>
            <person name="Jogler M."/>
            <person name="Boedeker C."/>
            <person name="Pinto D."/>
            <person name="Vollmers J."/>
            <person name="Rivas-Marin E."/>
            <person name="Kohn T."/>
            <person name="Peeters S.H."/>
            <person name="Heuer A."/>
            <person name="Rast P."/>
            <person name="Oberbeckmann S."/>
            <person name="Bunk B."/>
            <person name="Jeske O."/>
            <person name="Meyerdierks A."/>
            <person name="Storesund J.E."/>
            <person name="Kallscheuer N."/>
            <person name="Luecker S."/>
            <person name="Lage O.M."/>
            <person name="Pohl T."/>
            <person name="Merkel B.J."/>
            <person name="Hornburger P."/>
            <person name="Mueller R.-W."/>
            <person name="Bruemmer F."/>
            <person name="Labrenz M."/>
            <person name="Spormann A.M."/>
            <person name="Op den Camp H."/>
            <person name="Overmann J."/>
            <person name="Amann R."/>
            <person name="Jetten M.S.M."/>
            <person name="Mascher T."/>
            <person name="Medema M.H."/>
            <person name="Devos D.P."/>
            <person name="Kaster A.-K."/>
            <person name="Ovreas L."/>
            <person name="Rohde M."/>
            <person name="Galperin M.Y."/>
            <person name="Jogler C."/>
        </authorList>
    </citation>
    <scope>NUCLEOTIDE SEQUENCE [LARGE SCALE GENOMIC DNA]</scope>
    <source>
        <strain evidence="10 11">FC18</strain>
    </source>
</reference>
<dbReference type="InterPro" id="IPR036291">
    <property type="entry name" value="NAD(P)-bd_dom_sf"/>
</dbReference>
<dbReference type="InterPro" id="IPR020843">
    <property type="entry name" value="ER"/>
</dbReference>
<gene>
    <name evidence="10" type="primary">ahr</name>
    <name evidence="10" type="ORF">MFFC18_48760</name>
</gene>
<keyword evidence="4 8" id="KW-0862">Zinc</keyword>
<dbReference type="InterPro" id="IPR002328">
    <property type="entry name" value="ADH_Zn_CS"/>
</dbReference>
<dbReference type="PROSITE" id="PS00059">
    <property type="entry name" value="ADH_ZINC"/>
    <property type="match status" value="1"/>
</dbReference>
<dbReference type="Gene3D" id="3.90.180.10">
    <property type="entry name" value="Medium-chain alcohol dehydrogenases, catalytic domain"/>
    <property type="match status" value="1"/>
</dbReference>
<evidence type="ECO:0000313" key="10">
    <source>
        <dbReference type="EMBL" id="QEG24953.1"/>
    </source>
</evidence>
<dbReference type="InterPro" id="IPR013149">
    <property type="entry name" value="ADH-like_C"/>
</dbReference>
<evidence type="ECO:0000256" key="4">
    <source>
        <dbReference type="ARBA" id="ARBA00022833"/>
    </source>
</evidence>
<dbReference type="AlphaFoldDB" id="A0A5B9PRS3"/>
<dbReference type="SUPFAM" id="SSF51735">
    <property type="entry name" value="NAD(P)-binding Rossmann-fold domains"/>
    <property type="match status" value="1"/>
</dbReference>
<dbReference type="InterPro" id="IPR013154">
    <property type="entry name" value="ADH-like_N"/>
</dbReference>
<dbReference type="EMBL" id="CP042912">
    <property type="protein sequence ID" value="QEG24953.1"/>
    <property type="molecule type" value="Genomic_DNA"/>
</dbReference>
<dbReference type="Pfam" id="PF08240">
    <property type="entry name" value="ADH_N"/>
    <property type="match status" value="1"/>
</dbReference>
<dbReference type="PANTHER" id="PTHR42683">
    <property type="entry name" value="ALDEHYDE REDUCTASE"/>
    <property type="match status" value="1"/>
</dbReference>
<dbReference type="Pfam" id="PF00107">
    <property type="entry name" value="ADH_zinc_N"/>
    <property type="match status" value="1"/>
</dbReference>
<evidence type="ECO:0000256" key="8">
    <source>
        <dbReference type="RuleBase" id="RU361277"/>
    </source>
</evidence>
<evidence type="ECO:0000256" key="7">
    <source>
        <dbReference type="ARBA" id="ARBA00024074"/>
    </source>
</evidence>
<name>A0A5B9PRS3_9BACT</name>
<dbReference type="CDD" id="cd05283">
    <property type="entry name" value="CAD1"/>
    <property type="match status" value="1"/>
</dbReference>
<evidence type="ECO:0000313" key="11">
    <source>
        <dbReference type="Proteomes" id="UP000322214"/>
    </source>
</evidence>
<evidence type="ECO:0000256" key="2">
    <source>
        <dbReference type="ARBA" id="ARBA00008072"/>
    </source>
</evidence>
<dbReference type="Gene3D" id="3.40.50.720">
    <property type="entry name" value="NAD(P)-binding Rossmann-like Domain"/>
    <property type="match status" value="1"/>
</dbReference>
<comment type="cofactor">
    <cofactor evidence="1 8">
        <name>Zn(2+)</name>
        <dbReference type="ChEBI" id="CHEBI:29105"/>
    </cofactor>
</comment>
<keyword evidence="6 10" id="KW-0560">Oxidoreductase</keyword>
<dbReference type="OrthoDB" id="9806940at2"/>
<sequence>MSIKAYAALEQGKELEAFEYEAGDLRYDEVEIKVEYCGICHSDLSMLKNDWGMTQYPLVPGHEVVGTVSEVGEHVTHLKVGQRVGLGWKCRSCMTCDQCLSGKHNRCQGVDMGHADTIVGRHGGFADKVRCQSAWAIPLPESVAAASAGPLLCGGITVFNPFLLNEVKPTHRVGVVGIGGLGHMAVTFANKWGCEVTAFSTSPDKESEVRKLGAHHFINSKDESALENAANSFDMLLVTVNVSLNWDAHVKMLRPGGKLHIVGAVPSVEAEWFPFIMGAKSIGGSPIGSPVSQREMVEFCGRHEIAPTVEEFPMSQVNEAMDKLENGSPHFRLVLKNDF</sequence>
<protein>
    <recommendedName>
        <fullName evidence="7">alcohol dehydrogenase (NADP(+))</fullName>
        <ecNumber evidence="7">1.1.1.2</ecNumber>
    </recommendedName>
</protein>
<dbReference type="FunFam" id="3.40.50.720:FF:000022">
    <property type="entry name" value="Cinnamyl alcohol dehydrogenase"/>
    <property type="match status" value="1"/>
</dbReference>
<dbReference type="Proteomes" id="UP000322214">
    <property type="component" value="Chromosome"/>
</dbReference>
<evidence type="ECO:0000256" key="6">
    <source>
        <dbReference type="ARBA" id="ARBA00023002"/>
    </source>
</evidence>
<proteinExistence type="inferred from homology"/>
<comment type="similarity">
    <text evidence="2 8">Belongs to the zinc-containing alcohol dehydrogenase family.</text>
</comment>
<evidence type="ECO:0000256" key="5">
    <source>
        <dbReference type="ARBA" id="ARBA00022857"/>
    </source>
</evidence>
<dbReference type="InterPro" id="IPR047109">
    <property type="entry name" value="CAD-like"/>
</dbReference>
<keyword evidence="3 8" id="KW-0479">Metal-binding</keyword>